<dbReference type="CDD" id="cd03271">
    <property type="entry name" value="ABC_UvrA_II"/>
    <property type="match status" value="1"/>
</dbReference>
<proteinExistence type="predicted"/>
<dbReference type="Gene3D" id="3.30.1490.20">
    <property type="entry name" value="ATP-grasp fold, A domain"/>
    <property type="match status" value="1"/>
</dbReference>
<dbReference type="InterPro" id="IPR004602">
    <property type="entry name" value="UvrA"/>
</dbReference>
<protein>
    <submittedName>
        <fullName evidence="16">Excinuclease ABC subunit UvrA</fullName>
        <ecNumber evidence="16">3.1.25.-</ecNumber>
    </submittedName>
</protein>
<dbReference type="Gene3D" id="1.20.1580.10">
    <property type="entry name" value="ABC transporter ATPase like domain"/>
    <property type="match status" value="2"/>
</dbReference>
<evidence type="ECO:0000256" key="14">
    <source>
        <dbReference type="SAM" id="MobiDB-lite"/>
    </source>
</evidence>
<organism evidence="16 17">
    <name type="scientific">Halobellus litoreus</name>
    <dbReference type="NCBI Taxonomy" id="755310"/>
    <lineage>
        <taxon>Archaea</taxon>
        <taxon>Methanobacteriati</taxon>
        <taxon>Methanobacteriota</taxon>
        <taxon>Stenosarchaea group</taxon>
        <taxon>Halobacteria</taxon>
        <taxon>Halobacteriales</taxon>
        <taxon>Haloferacaceae</taxon>
        <taxon>Halobellus</taxon>
    </lineage>
</organism>
<comment type="subcellular location">
    <subcellularLocation>
        <location evidence="1">Cytoplasm</location>
    </subcellularLocation>
</comment>
<keyword evidence="2" id="KW-0963">Cytoplasm</keyword>
<keyword evidence="3" id="KW-0479">Metal-binding</keyword>
<keyword evidence="13" id="KW-0234">DNA repair</keyword>
<keyword evidence="12" id="KW-0238">DNA-binding</keyword>
<dbReference type="InterPro" id="IPR013815">
    <property type="entry name" value="ATP_grasp_subdomain_1"/>
</dbReference>
<name>A0ABD6DU41_9EURY</name>
<dbReference type="PROSITE" id="PS50893">
    <property type="entry name" value="ABC_TRANSPORTER_2"/>
    <property type="match status" value="1"/>
</dbReference>
<evidence type="ECO:0000256" key="5">
    <source>
        <dbReference type="ARBA" id="ARBA00022741"/>
    </source>
</evidence>
<dbReference type="RefSeq" id="WP_256306603.1">
    <property type="nucleotide sequence ID" value="NZ_JANHAW010000001.1"/>
</dbReference>
<keyword evidence="10" id="KW-0067">ATP-binding</keyword>
<dbReference type="NCBIfam" id="NF001503">
    <property type="entry name" value="PRK00349.1"/>
    <property type="match status" value="1"/>
</dbReference>
<dbReference type="Gene3D" id="1.10.8.280">
    <property type="entry name" value="ABC transporter ATPase domain-like"/>
    <property type="match status" value="1"/>
</dbReference>
<dbReference type="SMART" id="SM00382">
    <property type="entry name" value="AAA"/>
    <property type="match status" value="1"/>
</dbReference>
<dbReference type="FunFam" id="1.20.1580.10:FF:000002">
    <property type="entry name" value="UvrABC system protein A"/>
    <property type="match status" value="1"/>
</dbReference>
<evidence type="ECO:0000256" key="3">
    <source>
        <dbReference type="ARBA" id="ARBA00022723"/>
    </source>
</evidence>
<evidence type="ECO:0000256" key="8">
    <source>
        <dbReference type="ARBA" id="ARBA00022771"/>
    </source>
</evidence>
<dbReference type="GO" id="GO:0006281">
    <property type="term" value="P:DNA repair"/>
    <property type="evidence" value="ECO:0007669"/>
    <property type="project" value="UniProtKB-KW"/>
</dbReference>
<evidence type="ECO:0000256" key="2">
    <source>
        <dbReference type="ARBA" id="ARBA00022490"/>
    </source>
</evidence>
<dbReference type="AlphaFoldDB" id="A0ABD6DU41"/>
<dbReference type="GO" id="GO:0005737">
    <property type="term" value="C:cytoplasm"/>
    <property type="evidence" value="ECO:0007669"/>
    <property type="project" value="UniProtKB-SubCell"/>
</dbReference>
<dbReference type="InterPro" id="IPR003439">
    <property type="entry name" value="ABC_transporter-like_ATP-bd"/>
</dbReference>
<reference evidence="16 17" key="1">
    <citation type="journal article" date="2019" name="Int. J. Syst. Evol. Microbiol.">
        <title>The Global Catalogue of Microorganisms (GCM) 10K type strain sequencing project: providing services to taxonomists for standard genome sequencing and annotation.</title>
        <authorList>
            <consortium name="The Broad Institute Genomics Platform"/>
            <consortium name="The Broad Institute Genome Sequencing Center for Infectious Disease"/>
            <person name="Wu L."/>
            <person name="Ma J."/>
        </authorList>
    </citation>
    <scope>NUCLEOTIDE SEQUENCE [LARGE SCALE GENOMIC DNA]</scope>
    <source>
        <strain evidence="16 17">CGMCC 1.10387</strain>
    </source>
</reference>
<evidence type="ECO:0000256" key="6">
    <source>
        <dbReference type="ARBA" id="ARBA00022763"/>
    </source>
</evidence>
<feature type="compositionally biased region" description="Basic and acidic residues" evidence="14">
    <location>
        <begin position="943"/>
        <end position="957"/>
    </location>
</feature>
<evidence type="ECO:0000256" key="13">
    <source>
        <dbReference type="ARBA" id="ARBA00023204"/>
    </source>
</evidence>
<evidence type="ECO:0000256" key="10">
    <source>
        <dbReference type="ARBA" id="ARBA00022840"/>
    </source>
</evidence>
<dbReference type="EC" id="3.1.25.-" evidence="16"/>
<feature type="domain" description="ABC transporter" evidence="15">
    <location>
        <begin position="626"/>
        <end position="957"/>
    </location>
</feature>
<keyword evidence="11" id="KW-0267">Excision nuclease</keyword>
<dbReference type="Pfam" id="PF00005">
    <property type="entry name" value="ABC_tran"/>
    <property type="match status" value="1"/>
</dbReference>
<comment type="caution">
    <text evidence="16">The sequence shown here is derived from an EMBL/GenBank/DDBJ whole genome shotgun (WGS) entry which is preliminary data.</text>
</comment>
<dbReference type="EMBL" id="JBHUDP010000002">
    <property type="protein sequence ID" value="MFD1685394.1"/>
    <property type="molecule type" value="Genomic_DNA"/>
</dbReference>
<evidence type="ECO:0000256" key="9">
    <source>
        <dbReference type="ARBA" id="ARBA00022833"/>
    </source>
</evidence>
<evidence type="ECO:0000313" key="16">
    <source>
        <dbReference type="EMBL" id="MFD1685394.1"/>
    </source>
</evidence>
<keyword evidence="8" id="KW-0863">Zinc-finger</keyword>
<dbReference type="PANTHER" id="PTHR43152">
    <property type="entry name" value="UVRABC SYSTEM PROTEIN A"/>
    <property type="match status" value="1"/>
</dbReference>
<keyword evidence="17" id="KW-1185">Reference proteome</keyword>
<dbReference type="Pfam" id="PF17760">
    <property type="entry name" value="UvrA_inter"/>
    <property type="match status" value="1"/>
</dbReference>
<dbReference type="InterPro" id="IPR027417">
    <property type="entry name" value="P-loop_NTPase"/>
</dbReference>
<dbReference type="InterPro" id="IPR041102">
    <property type="entry name" value="UvrA_inter"/>
</dbReference>
<dbReference type="PROSITE" id="PS00211">
    <property type="entry name" value="ABC_TRANSPORTER_1"/>
    <property type="match status" value="2"/>
</dbReference>
<sequence length="982" mass="108840">MSKDFIEVRGAEEHNLKDLDVRIPRETFTVVTGLSGSGKSSLAFETVYAEGQRRYIESLSAYARNFLGQMDKPQVESVEGLSPAISIDQKNAANNPRSTVGTVTELHDYLRLLYARVGTQYDPVTGEEVGEQSAQEMVSQLLELPAGTRAKIAAPVARDQKGAFEDRFEDLVSEGYARVEVDGEEYDLTLDEPDLDKNYDHTIDVIVDRVKIDPASRSRIADSVETALEEADGVLKVIVPDPPEDVPFASNTRSTGALAGEGDDRLVVEFSEELGNPNSDFQFSEIETRSFSFNSPHGACPECEGLGQTKEVDEDLVVRDRSKPIKHVFEAWSYNRSYYRTRLDSVAEHFGVSVDTPFEDLDEDVQRQFLYGTDREVVFERQTRNGTRRKTKRFEGVIPNLERRHVETDSDSTREHIEDYMAVTTCPACEGTRLKEQSRHVRVAGTAITEVNRMSIGDALAHFEGLEAELTERERTIAEEILKEIRARLGFMEEVGLEYLTLDREASTLSGGESQRIRLATQVGSGLVGVLYVLDEPSIGLHQRDNDRLLDTLEGLRDLGNTLLVVEHDEETMRRADNVIDMGPGPGKRGGEIVVQGDFDDVCDAEGSVTGEYLSGRKEIPVPDERRDSEAELTIRGARQHNLDDVDISIPIGQFTAITGVSGSGKSTLMHEILYKGLAREMNDNTSVDPGDHDAIEGIDEIETVRLIDQSPIGRTPRSNPATYTGVFDHIRKLFAETKLSKQRGYEKGRFSFNVKGGRCEACGGQGTVKIEMNFLSDVYVPCEECDGARYNDETLDVEYKGKTIADVLDMEVSEALEFFEANSQLRRRLQLLEDVGLGYMTLGQPSTTLSGGEAQRVKLAEELGKKQTGDTLYLLDEPTTGLHKEDERKLIEVLQRLTDNGNTVVVVEHELDLVKNADNIVDLGPEGGEGGGEVVASGTPEDVARAEDSHTGRYLRDLLPAIDQEGPRADRRKPAKPADDD</sequence>
<dbReference type="Gene3D" id="3.40.50.300">
    <property type="entry name" value="P-loop containing nucleotide triphosphate hydrolases"/>
    <property type="match status" value="2"/>
</dbReference>
<evidence type="ECO:0000256" key="7">
    <source>
        <dbReference type="ARBA" id="ARBA00022769"/>
    </source>
</evidence>
<dbReference type="GO" id="GO:0005524">
    <property type="term" value="F:ATP binding"/>
    <property type="evidence" value="ECO:0007669"/>
    <property type="project" value="UniProtKB-KW"/>
</dbReference>
<keyword evidence="5" id="KW-0547">Nucleotide-binding</keyword>
<evidence type="ECO:0000256" key="1">
    <source>
        <dbReference type="ARBA" id="ARBA00004496"/>
    </source>
</evidence>
<dbReference type="NCBIfam" id="TIGR00630">
    <property type="entry name" value="uvra"/>
    <property type="match status" value="1"/>
</dbReference>
<keyword evidence="7" id="KW-0228">DNA excision</keyword>
<keyword evidence="9" id="KW-0862">Zinc</keyword>
<evidence type="ECO:0000259" key="15">
    <source>
        <dbReference type="PROSITE" id="PS50893"/>
    </source>
</evidence>
<dbReference type="Proteomes" id="UP001597092">
    <property type="component" value="Unassembled WGS sequence"/>
</dbReference>
<dbReference type="Pfam" id="PF17755">
    <property type="entry name" value="UvrA_DNA-bind"/>
    <property type="match status" value="1"/>
</dbReference>
<dbReference type="SUPFAM" id="SSF52540">
    <property type="entry name" value="P-loop containing nucleoside triphosphate hydrolases"/>
    <property type="match status" value="2"/>
</dbReference>
<evidence type="ECO:0000256" key="11">
    <source>
        <dbReference type="ARBA" id="ARBA00022881"/>
    </source>
</evidence>
<dbReference type="GO" id="GO:0008270">
    <property type="term" value="F:zinc ion binding"/>
    <property type="evidence" value="ECO:0007669"/>
    <property type="project" value="UniProtKB-KW"/>
</dbReference>
<keyword evidence="6" id="KW-0227">DNA damage</keyword>
<dbReference type="GO" id="GO:0004518">
    <property type="term" value="F:nuclease activity"/>
    <property type="evidence" value="ECO:0007669"/>
    <property type="project" value="UniProtKB-KW"/>
</dbReference>
<keyword evidence="16" id="KW-0378">Hydrolase</keyword>
<feature type="region of interest" description="Disordered" evidence="14">
    <location>
        <begin position="926"/>
        <end position="982"/>
    </location>
</feature>
<dbReference type="InterPro" id="IPR003593">
    <property type="entry name" value="AAA+_ATPase"/>
</dbReference>
<dbReference type="InterPro" id="IPR041552">
    <property type="entry name" value="UvrA_DNA-bd"/>
</dbReference>
<evidence type="ECO:0000256" key="4">
    <source>
        <dbReference type="ARBA" id="ARBA00022737"/>
    </source>
</evidence>
<evidence type="ECO:0000313" key="17">
    <source>
        <dbReference type="Proteomes" id="UP001597092"/>
    </source>
</evidence>
<accession>A0ABD6DU41</accession>
<dbReference type="InterPro" id="IPR017871">
    <property type="entry name" value="ABC_transporter-like_CS"/>
</dbReference>
<dbReference type="GO" id="GO:0003677">
    <property type="term" value="F:DNA binding"/>
    <property type="evidence" value="ECO:0007669"/>
    <property type="project" value="UniProtKB-KW"/>
</dbReference>
<keyword evidence="4" id="KW-0677">Repeat</keyword>
<dbReference type="GO" id="GO:0016787">
    <property type="term" value="F:hydrolase activity"/>
    <property type="evidence" value="ECO:0007669"/>
    <property type="project" value="UniProtKB-KW"/>
</dbReference>
<evidence type="ECO:0000256" key="12">
    <source>
        <dbReference type="ARBA" id="ARBA00023125"/>
    </source>
</evidence>
<dbReference type="PANTHER" id="PTHR43152:SF3">
    <property type="entry name" value="UVRABC SYSTEM PROTEIN A"/>
    <property type="match status" value="1"/>
</dbReference>
<gene>
    <name evidence="16" type="primary">uvrA</name>
    <name evidence="16" type="ORF">ACFSAS_07170</name>
</gene>